<dbReference type="GO" id="GO:0043565">
    <property type="term" value="F:sequence-specific DNA binding"/>
    <property type="evidence" value="ECO:0007669"/>
    <property type="project" value="InterPro"/>
</dbReference>
<feature type="region of interest" description="Disordered" evidence="5">
    <location>
        <begin position="471"/>
        <end position="550"/>
    </location>
</feature>
<comment type="similarity">
    <text evidence="4">Belongs to the HSF family.</text>
</comment>
<keyword evidence="8" id="KW-1185">Reference proteome</keyword>
<sequence>MPSPATLSAPVAFPKSTASPAPHPQPPPQDVGAGRAGSNSPVGAGAYGSQGKSQTVFIHKLFDMLEDASLSHLIWWLPTQDSFCLYPGEEFSNVLAQYFKHTNIASFIRQLNMYGFHKVNDNFQNDDKQQAQGGGAEHGGAALAPPQTRWEFRHSANHFRKGDVEALSLIKRKSSKVISSHKEIVSLKTLPPTSHAHVDDAKPGKPAASPKPYAVPMYPSPWAPPAAKNHMRQPSAVYAAGSPGMGLYAYPLYAPPVAMPRLPSSPGLSDPPLPSPSYFLHQPLHPTPLLQHAPASSADQAVHLKLLELGTAVNGLKAAYLDLLARHESLAVLHQRSQADVFQLKELMDRCAAAADAPRRDDVVDRKLANTPVNRVGSPGHDGMSPTSVRPPAYKDQPRSLATPADAPARPPLKPPQSYHLSDASRPVPAPGIVPQAYPLNPNYTLYNSGDGAARPAAPLKELMDRCAAAADAPRRDDVVDRKLANTPVNRVGSPGHDGMSPTSVRPPAYKDQPRSLATPADAPARPPLKPPQSYHLSDASRPVPAPGIVPQAYPLNPNYTLYNSGDGAARPAAPVGDEPLPLAARPAANRQVSVLMDPLQPAPPAGAARSTPPNGGPEKPKDEDPQPYVQQYQPFAPAHAYYQHMMQDQSHLRTTSLPVMLHPLPQQLAASTPQRHLMNLFYQQREEQARAGIVRPATAPKEPGLLAKTPVSELHLKKTLPSMEELNKSLRSASPAARPFTLQLPGKGEDEQLKRRKVEE</sequence>
<evidence type="ECO:0000259" key="6">
    <source>
        <dbReference type="PROSITE" id="PS00434"/>
    </source>
</evidence>
<dbReference type="RefSeq" id="XP_018712177.1">
    <property type="nucleotide sequence ID" value="XM_018854179.1"/>
</dbReference>
<feature type="region of interest" description="Disordered" evidence="5">
    <location>
        <begin position="728"/>
        <end position="761"/>
    </location>
</feature>
<keyword evidence="3" id="KW-0539">Nucleus</keyword>
<evidence type="ECO:0000256" key="1">
    <source>
        <dbReference type="ARBA" id="ARBA00004123"/>
    </source>
</evidence>
<dbReference type="InterPro" id="IPR000232">
    <property type="entry name" value="HSF_DNA-bd"/>
</dbReference>
<feature type="domain" description="HSF-type DNA-binding" evidence="6">
    <location>
        <begin position="95"/>
        <end position="119"/>
    </location>
</feature>
<dbReference type="PANTHER" id="PTHR10015:SF396">
    <property type="entry name" value="FLOCCULATION SUPPRESSION PROTEIN"/>
    <property type="match status" value="1"/>
</dbReference>
<dbReference type="AlphaFoldDB" id="A0A1A0HCQ1"/>
<keyword evidence="2" id="KW-0238">DNA-binding</keyword>
<feature type="region of interest" description="Disordered" evidence="5">
    <location>
        <begin position="598"/>
        <end position="630"/>
    </location>
</feature>
<feature type="region of interest" description="Disordered" evidence="5">
    <location>
        <begin position="1"/>
        <end position="47"/>
    </location>
</feature>
<evidence type="ECO:0000256" key="2">
    <source>
        <dbReference type="ARBA" id="ARBA00023125"/>
    </source>
</evidence>
<dbReference type="STRING" id="869754.A0A1A0HCQ1"/>
<proteinExistence type="inferred from homology"/>
<accession>A0A1A0HCQ1</accession>
<reference evidence="7 8" key="1">
    <citation type="submission" date="2016-05" db="EMBL/GenBank/DDBJ databases">
        <title>Comparative genomics of biotechnologically important yeasts.</title>
        <authorList>
            <consortium name="DOE Joint Genome Institute"/>
            <person name="Riley R."/>
            <person name="Haridas S."/>
            <person name="Wolfe K.H."/>
            <person name="Lopes M.R."/>
            <person name="Hittinger C.T."/>
            <person name="Goker M."/>
            <person name="Salamov A."/>
            <person name="Wisecaver J."/>
            <person name="Long T.M."/>
            <person name="Aerts A.L."/>
            <person name="Barry K."/>
            <person name="Choi C."/>
            <person name="Clum A."/>
            <person name="Coughlan A.Y."/>
            <person name="Deshpande S."/>
            <person name="Douglass A.P."/>
            <person name="Hanson S.J."/>
            <person name="Klenk H.-P."/>
            <person name="LaButti K."/>
            <person name="Lapidus A."/>
            <person name="Lindquist E."/>
            <person name="Lipzen A."/>
            <person name="Meier-kolthoff J.P."/>
            <person name="Ohm R.A."/>
            <person name="Otillar R.P."/>
            <person name="Pangilinan J."/>
            <person name="Peng Y."/>
            <person name="Rokas A."/>
            <person name="Rosa C.A."/>
            <person name="Scheuner C."/>
            <person name="Sibirny A.A."/>
            <person name="Slot J.C."/>
            <person name="Stielow J.B."/>
            <person name="Sun H."/>
            <person name="Kurtzman C.P."/>
            <person name="Blackwell M."/>
            <person name="Grigoriev I.V."/>
            <person name="Jeffries T.W."/>
        </authorList>
    </citation>
    <scope>NUCLEOTIDE SEQUENCE [LARGE SCALE GENOMIC DNA]</scope>
    <source>
        <strain evidence="7 8">NRRL YB-4993</strain>
    </source>
</reference>
<feature type="region of interest" description="Disordered" evidence="5">
    <location>
        <begin position="356"/>
        <end position="434"/>
    </location>
</feature>
<dbReference type="EMBL" id="LXTC01000003">
    <property type="protein sequence ID" value="OBA21667.1"/>
    <property type="molecule type" value="Genomic_DNA"/>
</dbReference>
<dbReference type="InterPro" id="IPR036390">
    <property type="entry name" value="WH_DNA-bd_sf"/>
</dbReference>
<feature type="region of interest" description="Disordered" evidence="5">
    <location>
        <begin position="123"/>
        <end position="143"/>
    </location>
</feature>
<dbReference type="OrthoDB" id="60033at2759"/>
<comment type="caution">
    <text evidence="7">The sequence shown here is derived from an EMBL/GenBank/DDBJ whole genome shotgun (WGS) entry which is preliminary data.</text>
</comment>
<protein>
    <recommendedName>
        <fullName evidence="6">HSF-type DNA-binding domain-containing protein</fullName>
    </recommendedName>
</protein>
<evidence type="ECO:0000313" key="7">
    <source>
        <dbReference type="EMBL" id="OBA21667.1"/>
    </source>
</evidence>
<dbReference type="PANTHER" id="PTHR10015">
    <property type="entry name" value="HEAT SHOCK TRANSCRIPTION FACTOR"/>
    <property type="match status" value="1"/>
</dbReference>
<evidence type="ECO:0000256" key="5">
    <source>
        <dbReference type="SAM" id="MobiDB-lite"/>
    </source>
</evidence>
<organism evidence="7 8">
    <name type="scientific">Metschnikowia bicuspidata var. bicuspidata NRRL YB-4993</name>
    <dbReference type="NCBI Taxonomy" id="869754"/>
    <lineage>
        <taxon>Eukaryota</taxon>
        <taxon>Fungi</taxon>
        <taxon>Dikarya</taxon>
        <taxon>Ascomycota</taxon>
        <taxon>Saccharomycotina</taxon>
        <taxon>Pichiomycetes</taxon>
        <taxon>Metschnikowiaceae</taxon>
        <taxon>Metschnikowia</taxon>
    </lineage>
</organism>
<dbReference type="PROSITE" id="PS00434">
    <property type="entry name" value="HSF_DOMAIN"/>
    <property type="match status" value="1"/>
</dbReference>
<name>A0A1A0HCQ1_9ASCO</name>
<evidence type="ECO:0000256" key="3">
    <source>
        <dbReference type="ARBA" id="ARBA00023242"/>
    </source>
</evidence>
<dbReference type="SMART" id="SM00415">
    <property type="entry name" value="HSF"/>
    <property type="match status" value="1"/>
</dbReference>
<evidence type="ECO:0000256" key="4">
    <source>
        <dbReference type="RuleBase" id="RU004020"/>
    </source>
</evidence>
<feature type="compositionally biased region" description="Basic and acidic residues" evidence="5">
    <location>
        <begin position="357"/>
        <end position="368"/>
    </location>
</feature>
<dbReference type="SUPFAM" id="SSF46785">
    <property type="entry name" value="Winged helix' DNA-binding domain"/>
    <property type="match status" value="1"/>
</dbReference>
<dbReference type="GeneID" id="30027155"/>
<dbReference type="GO" id="GO:0005634">
    <property type="term" value="C:nucleus"/>
    <property type="evidence" value="ECO:0007669"/>
    <property type="project" value="UniProtKB-SubCell"/>
</dbReference>
<feature type="compositionally biased region" description="Basic and acidic residues" evidence="5">
    <location>
        <begin position="473"/>
        <end position="484"/>
    </location>
</feature>
<gene>
    <name evidence="7" type="ORF">METBIDRAFT_12149</name>
</gene>
<dbReference type="Gene3D" id="1.10.10.10">
    <property type="entry name" value="Winged helix-like DNA-binding domain superfamily/Winged helix DNA-binding domain"/>
    <property type="match status" value="1"/>
</dbReference>
<dbReference type="PRINTS" id="PR00056">
    <property type="entry name" value="HSFDOMAIN"/>
</dbReference>
<dbReference type="Proteomes" id="UP000092555">
    <property type="component" value="Unassembled WGS sequence"/>
</dbReference>
<evidence type="ECO:0000313" key="8">
    <source>
        <dbReference type="Proteomes" id="UP000092555"/>
    </source>
</evidence>
<comment type="subcellular location">
    <subcellularLocation>
        <location evidence="1">Nucleus</location>
    </subcellularLocation>
</comment>
<dbReference type="GO" id="GO:0003700">
    <property type="term" value="F:DNA-binding transcription factor activity"/>
    <property type="evidence" value="ECO:0007669"/>
    <property type="project" value="InterPro"/>
</dbReference>
<dbReference type="Pfam" id="PF00447">
    <property type="entry name" value="HSF_DNA-bind"/>
    <property type="match status" value="1"/>
</dbReference>
<dbReference type="InterPro" id="IPR036388">
    <property type="entry name" value="WH-like_DNA-bd_sf"/>
</dbReference>
<feature type="compositionally biased region" description="Basic and acidic residues" evidence="5">
    <location>
        <begin position="748"/>
        <end position="761"/>
    </location>
</feature>